<sequence length="185" mass="21916">MKEKMPHYFLAIPLPEEIKSLLYAYSMSLKKEMHFKKWVLQEDYHITLSFLGPSSVLQLESLVFHIQQITSRHEPFSLQLLDIHTFGLTDAPRVLWVNVLTDKELFDLQEKVKEACKKVGFHVDERQYRPHITLAKRWTGNVPFQTNQMPSLNQMQWICNKITLYQVDPRRIPNYIPIDEFSLVT</sequence>
<comment type="function">
    <text evidence="2">Hydrolyzes RNA 2',3'-cyclic phosphodiester to an RNA 2'-phosphomonoester.</text>
</comment>
<keyword evidence="1 2" id="KW-0378">Hydrolase</keyword>
<feature type="active site" description="Proton acceptor" evidence="2">
    <location>
        <position position="131"/>
    </location>
</feature>
<dbReference type="InterPro" id="IPR004175">
    <property type="entry name" value="RNA_CPDase"/>
</dbReference>
<gene>
    <name evidence="3" type="primary">thpR</name>
    <name evidence="3" type="ORF">Q5Y73_15015</name>
</gene>
<comment type="similarity">
    <text evidence="2">Belongs to the 2H phosphoesterase superfamily. ThpR family.</text>
</comment>
<evidence type="ECO:0000313" key="4">
    <source>
        <dbReference type="Proteomes" id="UP001231941"/>
    </source>
</evidence>
<protein>
    <recommendedName>
        <fullName evidence="2">RNA 2',3'-cyclic phosphodiesterase</fullName>
        <shortName evidence="2">RNA 2',3'-CPDase</shortName>
        <ecNumber evidence="2">3.1.4.58</ecNumber>
    </recommendedName>
</protein>
<dbReference type="PANTHER" id="PTHR35561:SF1">
    <property type="entry name" value="RNA 2',3'-CYCLIC PHOSPHODIESTERASE"/>
    <property type="match status" value="1"/>
</dbReference>
<reference evidence="3 4" key="1">
    <citation type="submission" date="2023-08" db="EMBL/GenBank/DDBJ databases">
        <authorList>
            <person name="Park J.-S."/>
        </authorList>
    </citation>
    <scope>NUCLEOTIDE SEQUENCE [LARGE SCALE GENOMIC DNA]</scope>
    <source>
        <strain evidence="3 4">2205SS18-9</strain>
    </source>
</reference>
<dbReference type="RefSeq" id="WP_305992724.1">
    <property type="nucleotide sequence ID" value="NZ_JAVAMP010000007.1"/>
</dbReference>
<accession>A0ABT9J1W2</accession>
<evidence type="ECO:0000256" key="2">
    <source>
        <dbReference type="HAMAP-Rule" id="MF_01940"/>
    </source>
</evidence>
<dbReference type="HAMAP" id="MF_01940">
    <property type="entry name" value="RNA_CPDase"/>
    <property type="match status" value="1"/>
</dbReference>
<evidence type="ECO:0000256" key="1">
    <source>
        <dbReference type="ARBA" id="ARBA00022801"/>
    </source>
</evidence>
<dbReference type="InterPro" id="IPR009097">
    <property type="entry name" value="Cyclic_Pdiesterase"/>
</dbReference>
<organism evidence="3 4">
    <name type="scientific">Chengkuizengella axinellae</name>
    <dbReference type="NCBI Taxonomy" id="3064388"/>
    <lineage>
        <taxon>Bacteria</taxon>
        <taxon>Bacillati</taxon>
        <taxon>Bacillota</taxon>
        <taxon>Bacilli</taxon>
        <taxon>Bacillales</taxon>
        <taxon>Paenibacillaceae</taxon>
        <taxon>Chengkuizengella</taxon>
    </lineage>
</organism>
<feature type="active site" description="Proton donor" evidence="2">
    <location>
        <position position="45"/>
    </location>
</feature>
<comment type="caution">
    <text evidence="3">The sequence shown here is derived from an EMBL/GenBank/DDBJ whole genome shotgun (WGS) entry which is preliminary data.</text>
</comment>
<keyword evidence="4" id="KW-1185">Reference proteome</keyword>
<proteinExistence type="inferred from homology"/>
<feature type="short sequence motif" description="HXTX 1" evidence="2">
    <location>
        <begin position="45"/>
        <end position="48"/>
    </location>
</feature>
<dbReference type="EC" id="3.1.4.58" evidence="2"/>
<dbReference type="Proteomes" id="UP001231941">
    <property type="component" value="Unassembled WGS sequence"/>
</dbReference>
<dbReference type="Gene3D" id="3.90.1140.10">
    <property type="entry name" value="Cyclic phosphodiesterase"/>
    <property type="match status" value="1"/>
</dbReference>
<feature type="short sequence motif" description="HXTX 2" evidence="2">
    <location>
        <begin position="131"/>
        <end position="134"/>
    </location>
</feature>
<dbReference type="PANTHER" id="PTHR35561">
    <property type="entry name" value="RNA 2',3'-CYCLIC PHOSPHODIESTERASE"/>
    <property type="match status" value="1"/>
</dbReference>
<dbReference type="Pfam" id="PF13563">
    <property type="entry name" value="2_5_RNA_ligase2"/>
    <property type="match status" value="1"/>
</dbReference>
<dbReference type="EMBL" id="JAVAMP010000007">
    <property type="protein sequence ID" value="MDP5275417.1"/>
    <property type="molecule type" value="Genomic_DNA"/>
</dbReference>
<name>A0ABT9J1W2_9BACL</name>
<comment type="catalytic activity">
    <reaction evidence="2">
        <text>a 3'-end 2',3'-cyclophospho-ribonucleotide-RNA + H2O = a 3'-end 2'-phospho-ribonucleotide-RNA + H(+)</text>
        <dbReference type="Rhea" id="RHEA:11828"/>
        <dbReference type="Rhea" id="RHEA-COMP:10464"/>
        <dbReference type="Rhea" id="RHEA-COMP:17353"/>
        <dbReference type="ChEBI" id="CHEBI:15377"/>
        <dbReference type="ChEBI" id="CHEBI:15378"/>
        <dbReference type="ChEBI" id="CHEBI:83064"/>
        <dbReference type="ChEBI" id="CHEBI:173113"/>
        <dbReference type="EC" id="3.1.4.58"/>
    </reaction>
</comment>
<dbReference type="NCBIfam" id="TIGR02258">
    <property type="entry name" value="2_5_ligase"/>
    <property type="match status" value="1"/>
</dbReference>
<evidence type="ECO:0000313" key="3">
    <source>
        <dbReference type="EMBL" id="MDP5275417.1"/>
    </source>
</evidence>
<dbReference type="SUPFAM" id="SSF55144">
    <property type="entry name" value="LigT-like"/>
    <property type="match status" value="1"/>
</dbReference>